<evidence type="ECO:0000256" key="2">
    <source>
        <dbReference type="ARBA" id="ARBA00022723"/>
    </source>
</evidence>
<evidence type="ECO:0000313" key="11">
    <source>
        <dbReference type="Proteomes" id="UP000215289"/>
    </source>
</evidence>
<reference evidence="10 11" key="1">
    <citation type="submission" date="2018-08" db="EMBL/GenBank/DDBJ databases">
        <title>Draft genome sequences of two Aspergillus turcosus clinical strains isolated from bronchoalveolar lavage fluid: one azole-susceptible and the other azole-resistant.</title>
        <authorList>
            <person name="Parent-Michaud M."/>
            <person name="Dufresne P.J."/>
            <person name="Fournier E."/>
            <person name="Martineau C."/>
            <person name="Moreira S."/>
            <person name="Perkins V."/>
            <person name="De Repentigny L."/>
            <person name="Dufresne S.F."/>
        </authorList>
    </citation>
    <scope>NUCLEOTIDE SEQUENCE [LARGE SCALE GENOMIC DNA]</scope>
    <source>
        <strain evidence="10">HMR AF 1038</strain>
    </source>
</reference>
<dbReference type="GO" id="GO:0006351">
    <property type="term" value="P:DNA-templated transcription"/>
    <property type="evidence" value="ECO:0007669"/>
    <property type="project" value="InterPro"/>
</dbReference>
<dbReference type="FunFam" id="2.60.40.10:FF:001420">
    <property type="entry name" value="Exo-1,4-beta-xylosidase xlnD"/>
    <property type="match status" value="1"/>
</dbReference>
<dbReference type="InterPro" id="IPR013087">
    <property type="entry name" value="Znf_C2H2_type"/>
</dbReference>
<feature type="compositionally biased region" description="Polar residues" evidence="8">
    <location>
        <begin position="232"/>
        <end position="244"/>
    </location>
</feature>
<dbReference type="PROSITE" id="PS50157">
    <property type="entry name" value="ZINC_FINGER_C2H2_2"/>
    <property type="match status" value="2"/>
</dbReference>
<feature type="region of interest" description="Disordered" evidence="8">
    <location>
        <begin position="96"/>
        <end position="146"/>
    </location>
</feature>
<dbReference type="FunFam" id="3.30.160.60:FF:002123">
    <property type="entry name" value="C2H2 transcription factor, putative"/>
    <property type="match status" value="1"/>
</dbReference>
<feature type="region of interest" description="Disordered" evidence="8">
    <location>
        <begin position="49"/>
        <end position="83"/>
    </location>
</feature>
<proteinExistence type="predicted"/>
<dbReference type="Proteomes" id="UP000215289">
    <property type="component" value="Unassembled WGS sequence"/>
</dbReference>
<evidence type="ECO:0000256" key="1">
    <source>
        <dbReference type="ARBA" id="ARBA00004123"/>
    </source>
</evidence>
<dbReference type="SMART" id="SM01217">
    <property type="entry name" value="Fn3_like"/>
    <property type="match status" value="1"/>
</dbReference>
<accession>A0A421D8B1</accession>
<dbReference type="InterPro" id="IPR036236">
    <property type="entry name" value="Znf_C2H2_sf"/>
</dbReference>
<dbReference type="SMART" id="SM00355">
    <property type="entry name" value="ZnF_C2H2"/>
    <property type="match status" value="2"/>
</dbReference>
<evidence type="ECO:0000256" key="3">
    <source>
        <dbReference type="ARBA" id="ARBA00022737"/>
    </source>
</evidence>
<comment type="subcellular location">
    <subcellularLocation>
        <location evidence="1">Nucleus</location>
    </subcellularLocation>
</comment>
<dbReference type="PANTHER" id="PTHR40626">
    <property type="entry name" value="MIP31509P"/>
    <property type="match status" value="1"/>
</dbReference>
<dbReference type="Pfam" id="PF00096">
    <property type="entry name" value="zf-C2H2"/>
    <property type="match status" value="1"/>
</dbReference>
<protein>
    <recommendedName>
        <fullName evidence="9">C2H2-type domain-containing protein</fullName>
    </recommendedName>
</protein>
<keyword evidence="11" id="KW-1185">Reference proteome</keyword>
<dbReference type="GO" id="GO:0000978">
    <property type="term" value="F:RNA polymerase II cis-regulatory region sequence-specific DNA binding"/>
    <property type="evidence" value="ECO:0007669"/>
    <property type="project" value="InterPro"/>
</dbReference>
<evidence type="ECO:0000256" key="6">
    <source>
        <dbReference type="ARBA" id="ARBA00023242"/>
    </source>
</evidence>
<feature type="compositionally biased region" description="Polar residues" evidence="8">
    <location>
        <begin position="116"/>
        <end position="146"/>
    </location>
</feature>
<dbReference type="GO" id="GO:0005634">
    <property type="term" value="C:nucleus"/>
    <property type="evidence" value="ECO:0007669"/>
    <property type="project" value="UniProtKB-SubCell"/>
</dbReference>
<feature type="domain" description="C2H2-type" evidence="9">
    <location>
        <begin position="8"/>
        <end position="35"/>
    </location>
</feature>
<dbReference type="SUPFAM" id="SSF57667">
    <property type="entry name" value="beta-beta-alpha zinc fingers"/>
    <property type="match status" value="1"/>
</dbReference>
<dbReference type="STRING" id="1245748.A0A421D8B1"/>
<keyword evidence="4 7" id="KW-0863">Zinc-finger</keyword>
<dbReference type="Gene3D" id="3.30.160.60">
    <property type="entry name" value="Classic Zinc Finger"/>
    <property type="match status" value="2"/>
</dbReference>
<dbReference type="Gene3D" id="2.60.40.10">
    <property type="entry name" value="Immunoglobulins"/>
    <property type="match status" value="1"/>
</dbReference>
<keyword evidence="2" id="KW-0479">Metal-binding</keyword>
<feature type="compositionally biased region" description="Basic and acidic residues" evidence="8">
    <location>
        <begin position="49"/>
        <end position="72"/>
    </location>
</feature>
<keyword evidence="5" id="KW-0862">Zinc</keyword>
<dbReference type="GO" id="GO:0000785">
    <property type="term" value="C:chromatin"/>
    <property type="evidence" value="ECO:0007669"/>
    <property type="project" value="TreeGrafter"/>
</dbReference>
<keyword evidence="3" id="KW-0677">Repeat</keyword>
<evidence type="ECO:0000313" key="10">
    <source>
        <dbReference type="EMBL" id="RLL98381.1"/>
    </source>
</evidence>
<dbReference type="InterPro" id="IPR026891">
    <property type="entry name" value="Fn3-like"/>
</dbReference>
<feature type="domain" description="C2H2-type" evidence="9">
    <location>
        <begin position="36"/>
        <end position="64"/>
    </location>
</feature>
<dbReference type="InterPro" id="IPR051059">
    <property type="entry name" value="VerF-like"/>
</dbReference>
<dbReference type="PANTHER" id="PTHR40626:SF25">
    <property type="entry name" value="TRANSCRIPTION FACTOR, PUTATIVE (AFU_ORTHOLOGUE AFUA_3G02070)-RELATED"/>
    <property type="match status" value="1"/>
</dbReference>
<evidence type="ECO:0000256" key="8">
    <source>
        <dbReference type="SAM" id="MobiDB-lite"/>
    </source>
</evidence>
<feature type="region of interest" description="Disordered" evidence="8">
    <location>
        <begin position="218"/>
        <end position="250"/>
    </location>
</feature>
<dbReference type="GO" id="GO:0000981">
    <property type="term" value="F:DNA-binding transcription factor activity, RNA polymerase II-specific"/>
    <property type="evidence" value="ECO:0007669"/>
    <property type="project" value="InterPro"/>
</dbReference>
<comment type="caution">
    <text evidence="10">The sequence shown here is derived from an EMBL/GenBank/DDBJ whole genome shotgun (WGS) entry which is preliminary data.</text>
</comment>
<keyword evidence="6" id="KW-0539">Nucleus</keyword>
<dbReference type="GO" id="GO:0008270">
    <property type="term" value="F:zinc ion binding"/>
    <property type="evidence" value="ECO:0007669"/>
    <property type="project" value="UniProtKB-KW"/>
</dbReference>
<gene>
    <name evidence="10" type="ORF">CFD26_100498</name>
</gene>
<dbReference type="FunFam" id="3.30.160.60:FF:002991">
    <property type="entry name" value="C2H2 transcription factor, putative"/>
    <property type="match status" value="1"/>
</dbReference>
<dbReference type="CDD" id="cd12148">
    <property type="entry name" value="fungal_TF_MHR"/>
    <property type="match status" value="1"/>
</dbReference>
<name>A0A421D8B1_9EURO</name>
<evidence type="ECO:0000256" key="4">
    <source>
        <dbReference type="ARBA" id="ARBA00022771"/>
    </source>
</evidence>
<evidence type="ECO:0000256" key="5">
    <source>
        <dbReference type="ARBA" id="ARBA00022833"/>
    </source>
</evidence>
<organism evidence="10 11">
    <name type="scientific">Aspergillus turcosus</name>
    <dbReference type="NCBI Taxonomy" id="1245748"/>
    <lineage>
        <taxon>Eukaryota</taxon>
        <taxon>Fungi</taxon>
        <taxon>Dikarya</taxon>
        <taxon>Ascomycota</taxon>
        <taxon>Pezizomycotina</taxon>
        <taxon>Eurotiomycetes</taxon>
        <taxon>Eurotiomycetidae</taxon>
        <taxon>Eurotiales</taxon>
        <taxon>Aspergillaceae</taxon>
        <taxon>Aspergillus</taxon>
        <taxon>Aspergillus subgen. Fumigati</taxon>
    </lineage>
</organism>
<evidence type="ECO:0000256" key="7">
    <source>
        <dbReference type="PROSITE-ProRule" id="PRU00042"/>
    </source>
</evidence>
<dbReference type="InterPro" id="IPR013783">
    <property type="entry name" value="Ig-like_fold"/>
</dbReference>
<dbReference type="PROSITE" id="PS00028">
    <property type="entry name" value="ZINC_FINGER_C2H2_1"/>
    <property type="match status" value="2"/>
</dbReference>
<dbReference type="EMBL" id="NIDN02000053">
    <property type="protein sequence ID" value="RLL98381.1"/>
    <property type="molecule type" value="Genomic_DNA"/>
</dbReference>
<dbReference type="InterPro" id="IPR007219">
    <property type="entry name" value="XnlR_reg_dom"/>
</dbReference>
<evidence type="ECO:0000259" key="9">
    <source>
        <dbReference type="PROSITE" id="PS50157"/>
    </source>
</evidence>
<sequence>MVKATRTFQCQRCSRTFARLEHLQRHDRSHTKEKPYICDKCPKSFTRKDLLTRHERLSHSSPSGKRDTENGDHPTPPSSTDHVLDGLNILASAVADHSLPTPTPPRGPHQHPLSAGQGSFSSGLAGSADQTPLASHPLQSTHSSGTAEATVFGEPFSGYTTSNAYDGDDFTSFLDSIPLPSHPYSPTYQPLPVFPTWHFDSTSDYDHSVERTGAAEAAATPSSLVLPRHGTQLPSLQPESPQTSHRARQPKGALFVTTQCRERIVTLLADYANVLTDPYIPSRHALSRCLTGYLSGYHDHYPFMHIPTLEIENVSLQLFLSMAALGARYCREPDTSLSLYQIARTVTMEHVRRTYQFPGSGHFSEKFRLSTTGTPESQDLLETIQALLLLHSVSSWFKRDPPHHESLFIRSFMESMLRMGGLNELPEHDGSWESWIRRECVKRTSLIVFCYINILTIVFDITPLILTEEISMDLPCSEKEWHATSAVAWMQERSQTPPEPKLQDALSSLFTHPTTPKANLESFSSLGGYVLIHAILQDIWLLQKARRLPLSRNSSLSTAEALSLEQALEQWCQCWERNQESSTDPFNPHGPLSFTSTALLRLAYIRLNADFTSARRLHTWDPSQIAQSLRQNLSVQRGDRLTRAALHCAHALSTPIKLGINYVAHTLVTTWSNQYALCSLECAVLLAKWLEKVTVPNPDPALTEQETKLLEFVIEMVMETQHGASREWLLENNTRLSALVTRLWGRLFTTDHIWEVVNLIGQSLSRPKQLTDGKFDAASTYLDGVKDFQSSLAAVQNALSPKDTGLGIFWHPYPNSWCLTGSTQNPNVNENEEGLIPDFAIPSGISGWTDLVKGGRLKEKNLHNLGRRTDVDSDWNPARAHLTFDFTNVKQDKKEGKLNSTSIACRAQLDGFLESRPTFRSQAILEAKAQRRKDHEPNVTWQETAMLEALTSNTTIEHSIDGYAEKSVFRKRLEGVLCGIIKSVKETSLDAIPQSAFSRGFFFYIINRDKSHGWEAILNITEQGTPFKAEEGFLEDEAWLGSDSEEETQLPTITSRGFPRPTQSLLYHNWVVERYANWITKEGRPKDPNHIAKYGSTFEISAPEDIQTKDPSNWRTGTLSLSPHGKRTKVDEDLAHYPWGLHGRTLFISLIYTTPTHVAADAACETADKSMQLTHMSMDILRVYRPVSEARAFQTHGRETRKIATEDEEQILTTIKDRPGFESNTLYQPDFRVILRCIEAWYFSVGSAKRSKLREMVLMEWPLEETIHKSINDAVDSLKGPTLQDTYRWYNKAVVPFGFGLHYTTFDITWVRKALGPYNTAALVKRAPKNTPVDMAPFDTFRIQVTNTGNTTSDYVALLFLKTTDAGPKPYPLKTLGGYTRAKQIKPGEKRAVEIAVTLGSLARTAENGDLVLYPGQYTLEVDVERANIPLLVSRLKAKRRFWTTFPSLLRLGDVGFSDVRW</sequence>
<dbReference type="Pfam" id="PF04082">
    <property type="entry name" value="Fungal_trans"/>
    <property type="match status" value="1"/>
</dbReference>
<dbReference type="OrthoDB" id="654211at2759"/>